<dbReference type="AlphaFoldDB" id="A0A6N7ED66"/>
<organism evidence="2 3">
    <name type="scientific">Georgenia subflava</name>
    <dbReference type="NCBI Taxonomy" id="1622177"/>
    <lineage>
        <taxon>Bacteria</taxon>
        <taxon>Bacillati</taxon>
        <taxon>Actinomycetota</taxon>
        <taxon>Actinomycetes</taxon>
        <taxon>Micrococcales</taxon>
        <taxon>Bogoriellaceae</taxon>
        <taxon>Georgenia</taxon>
    </lineage>
</organism>
<name>A0A6N7ED66_9MICO</name>
<dbReference type="EMBL" id="WHPC01000006">
    <property type="protein sequence ID" value="MPV36039.1"/>
    <property type="molecule type" value="Genomic_DNA"/>
</dbReference>
<accession>A0A6N7ED66</accession>
<evidence type="ECO:0000256" key="1">
    <source>
        <dbReference type="SAM" id="Phobius"/>
    </source>
</evidence>
<comment type="caution">
    <text evidence="2">The sequence shown here is derived from an EMBL/GenBank/DDBJ whole genome shotgun (WGS) entry which is preliminary data.</text>
</comment>
<protein>
    <submittedName>
        <fullName evidence="2">Uncharacterized protein</fullName>
    </submittedName>
</protein>
<evidence type="ECO:0000313" key="2">
    <source>
        <dbReference type="EMBL" id="MPV36039.1"/>
    </source>
</evidence>
<dbReference type="OrthoDB" id="5144336at2"/>
<feature type="transmembrane region" description="Helical" evidence="1">
    <location>
        <begin position="24"/>
        <end position="45"/>
    </location>
</feature>
<keyword evidence="3" id="KW-1185">Reference proteome</keyword>
<reference evidence="2 3" key="1">
    <citation type="submission" date="2019-10" db="EMBL/GenBank/DDBJ databases">
        <title>Georgenia wutianyii sp. nov. and Georgenia yuyongxinii sp. nov. isolated from plateau pika (Ochotona curzoniae) in the Qinghai-Tibet plateau of China.</title>
        <authorList>
            <person name="Tian Z."/>
        </authorList>
    </citation>
    <scope>NUCLEOTIDE SEQUENCE [LARGE SCALE GENOMIC DNA]</scope>
    <source>
        <strain evidence="2 3">JCM 19765</strain>
    </source>
</reference>
<sequence>MGENGTTPVRAAARRWSATGAGRAALAVAGALGLAVSVTAALGGFRAVPPEELLVVVAGEPVDLGPVAVTVLDHLVSDEVETSRLETIDGAGAWLVVRARVEVLDDATHDVLPDVLLPPPGTTLTDRPEMQVLLRDGTSLPQGHPGLAEEIAYLWPVAEPGAVPARLELELLGSTPYFSPAYGREMWGSPEPVARVGVPSTVEVPEVLVEEVL</sequence>
<keyword evidence="1" id="KW-0812">Transmembrane</keyword>
<dbReference type="Proteomes" id="UP000437709">
    <property type="component" value="Unassembled WGS sequence"/>
</dbReference>
<dbReference type="RefSeq" id="WP_152193729.1">
    <property type="nucleotide sequence ID" value="NZ_VUKD01000001.1"/>
</dbReference>
<keyword evidence="1" id="KW-0472">Membrane</keyword>
<keyword evidence="1" id="KW-1133">Transmembrane helix</keyword>
<proteinExistence type="predicted"/>
<evidence type="ECO:0000313" key="3">
    <source>
        <dbReference type="Proteomes" id="UP000437709"/>
    </source>
</evidence>
<gene>
    <name evidence="2" type="ORF">GB881_03080</name>
</gene>